<dbReference type="GO" id="GO:0003700">
    <property type="term" value="F:DNA-binding transcription factor activity"/>
    <property type="evidence" value="ECO:0007669"/>
    <property type="project" value="InterPro"/>
</dbReference>
<dbReference type="PANTHER" id="PTHR30346">
    <property type="entry name" value="TRANSCRIPTIONAL DUAL REGULATOR HCAR-RELATED"/>
    <property type="match status" value="1"/>
</dbReference>
<keyword evidence="3" id="KW-0238">DNA-binding</keyword>
<comment type="similarity">
    <text evidence="1">Belongs to the LysR transcriptional regulatory family.</text>
</comment>
<dbReference type="Pfam" id="PF00126">
    <property type="entry name" value="HTH_1"/>
    <property type="match status" value="1"/>
</dbReference>
<name>A0A434AZ88_9BACT</name>
<keyword evidence="4" id="KW-0010">Activator</keyword>
<comment type="caution">
    <text evidence="7">The sequence shown here is derived from an EMBL/GenBank/DDBJ whole genome shotgun (WGS) entry which is preliminary data.</text>
</comment>
<evidence type="ECO:0000259" key="6">
    <source>
        <dbReference type="PROSITE" id="PS50931"/>
    </source>
</evidence>
<evidence type="ECO:0000313" key="8">
    <source>
        <dbReference type="Proteomes" id="UP000282985"/>
    </source>
</evidence>
<evidence type="ECO:0000256" key="3">
    <source>
        <dbReference type="ARBA" id="ARBA00023125"/>
    </source>
</evidence>
<dbReference type="SUPFAM" id="SSF46785">
    <property type="entry name" value="Winged helix' DNA-binding domain"/>
    <property type="match status" value="1"/>
</dbReference>
<dbReference type="PANTHER" id="PTHR30346:SF26">
    <property type="entry name" value="HYDROGEN PEROXIDE-INDUCIBLE GENES ACTIVATOR"/>
    <property type="match status" value="1"/>
</dbReference>
<evidence type="ECO:0000256" key="2">
    <source>
        <dbReference type="ARBA" id="ARBA00023015"/>
    </source>
</evidence>
<proteinExistence type="inferred from homology"/>
<dbReference type="GO" id="GO:0003677">
    <property type="term" value="F:DNA binding"/>
    <property type="evidence" value="ECO:0007669"/>
    <property type="project" value="UniProtKB-KW"/>
</dbReference>
<evidence type="ECO:0000256" key="1">
    <source>
        <dbReference type="ARBA" id="ARBA00009437"/>
    </source>
</evidence>
<dbReference type="Pfam" id="PF03466">
    <property type="entry name" value="LysR_substrate"/>
    <property type="match status" value="1"/>
</dbReference>
<keyword evidence="2" id="KW-0805">Transcription regulation</keyword>
<dbReference type="CDD" id="cd08411">
    <property type="entry name" value="PBP2_OxyR"/>
    <property type="match status" value="1"/>
</dbReference>
<accession>A0A434AZ88</accession>
<organism evidence="7 8">
    <name type="scientific">Ancylomarina longa</name>
    <dbReference type="NCBI Taxonomy" id="2487017"/>
    <lineage>
        <taxon>Bacteria</taxon>
        <taxon>Pseudomonadati</taxon>
        <taxon>Bacteroidota</taxon>
        <taxon>Bacteroidia</taxon>
        <taxon>Marinilabiliales</taxon>
        <taxon>Marinifilaceae</taxon>
        <taxon>Ancylomarina</taxon>
    </lineage>
</organism>
<feature type="domain" description="HTH lysR-type" evidence="6">
    <location>
        <begin position="1"/>
        <end position="58"/>
    </location>
</feature>
<dbReference type="InterPro" id="IPR005119">
    <property type="entry name" value="LysR_subst-bd"/>
</dbReference>
<dbReference type="EMBL" id="RJJX01000001">
    <property type="protein sequence ID" value="RUT79939.1"/>
    <property type="molecule type" value="Genomic_DNA"/>
</dbReference>
<dbReference type="InterPro" id="IPR000847">
    <property type="entry name" value="LysR_HTH_N"/>
</dbReference>
<sequence length="315" mass="35648">MTLKQLEYALALGSLGSYGRVAKSMGVSQPAVSLQIQALENEMGILLFDRSGKKVEPTLNGLLFLEKAQSLVTESKHLQDFALQLSEEIQGDICLGIIPTLSPFLVPLFLNELNQKYPNIRLTIKEAITEEILRGLKDGRFHGGIISTPIASKSNLKFHPLFYERFYLYVSEKHALFNREEIAIEELDFKDIWMLQEGNCFMDQVTNICATDIKKEGPFIYESNNIDALRRIVEYKGGITFLPELSTLMIPADQEEMIKDISGKIRVREISMVSLKSEVRLNLLEAIGKVIKECIPKQMLSGEHKDIVKTNFMES</sequence>
<dbReference type="Proteomes" id="UP000282985">
    <property type="component" value="Unassembled WGS sequence"/>
</dbReference>
<dbReference type="Gene3D" id="1.10.10.10">
    <property type="entry name" value="Winged helix-like DNA-binding domain superfamily/Winged helix DNA-binding domain"/>
    <property type="match status" value="1"/>
</dbReference>
<evidence type="ECO:0000256" key="5">
    <source>
        <dbReference type="ARBA" id="ARBA00023163"/>
    </source>
</evidence>
<keyword evidence="8" id="KW-1185">Reference proteome</keyword>
<evidence type="ECO:0000256" key="4">
    <source>
        <dbReference type="ARBA" id="ARBA00023159"/>
    </source>
</evidence>
<dbReference type="SUPFAM" id="SSF53850">
    <property type="entry name" value="Periplasmic binding protein-like II"/>
    <property type="match status" value="1"/>
</dbReference>
<dbReference type="Gene3D" id="3.40.190.10">
    <property type="entry name" value="Periplasmic binding protein-like II"/>
    <property type="match status" value="2"/>
</dbReference>
<dbReference type="OrthoDB" id="9803735at2"/>
<protein>
    <submittedName>
        <fullName evidence="7">Hydrogen peroxide-inducible genes activator</fullName>
    </submittedName>
</protein>
<evidence type="ECO:0000313" key="7">
    <source>
        <dbReference type="EMBL" id="RUT79939.1"/>
    </source>
</evidence>
<dbReference type="RefSeq" id="WP_127342081.1">
    <property type="nucleotide sequence ID" value="NZ_RJJX01000001.1"/>
</dbReference>
<dbReference type="AlphaFoldDB" id="A0A434AZ88"/>
<reference evidence="7 8" key="1">
    <citation type="submission" date="2018-11" db="EMBL/GenBank/DDBJ databases">
        <title>Parancylomarina longa gen. nov., sp. nov., isolated from sediments of southern Okinawa.</title>
        <authorList>
            <person name="Fu T."/>
        </authorList>
    </citation>
    <scope>NUCLEOTIDE SEQUENCE [LARGE SCALE GENOMIC DNA]</scope>
    <source>
        <strain evidence="7 8">T3-2 S1-C</strain>
    </source>
</reference>
<dbReference type="GO" id="GO:0032993">
    <property type="term" value="C:protein-DNA complex"/>
    <property type="evidence" value="ECO:0007669"/>
    <property type="project" value="TreeGrafter"/>
</dbReference>
<dbReference type="PROSITE" id="PS50931">
    <property type="entry name" value="HTH_LYSR"/>
    <property type="match status" value="1"/>
</dbReference>
<keyword evidence="5" id="KW-0804">Transcription</keyword>
<dbReference type="PRINTS" id="PR00039">
    <property type="entry name" value="HTHLYSR"/>
</dbReference>
<dbReference type="InterPro" id="IPR036390">
    <property type="entry name" value="WH_DNA-bd_sf"/>
</dbReference>
<gene>
    <name evidence="7" type="ORF">DLK05_00880</name>
</gene>
<dbReference type="InterPro" id="IPR036388">
    <property type="entry name" value="WH-like_DNA-bd_sf"/>
</dbReference>